<dbReference type="RefSeq" id="XP_055899943.1">
    <property type="nucleotide sequence ID" value="XM_056043968.1"/>
</dbReference>
<evidence type="ECO:0000256" key="1">
    <source>
        <dbReference type="SAM" id="SignalP"/>
    </source>
</evidence>
<sequence>MSSLNVCLFIVMTSSLCELCSSADKGTKSPVTPKLFKLMGSLHAQASAVSRSRRSYLDNKIDTFPQHPDYHAYHSDDYYRTHLRPDELDSERDYESAMAGRSYPRMVPKDETFAPIQMKAFQGLDLDDAPELDDVDLENIDDIFGAALPKKFNIHAPVRPEAKAKADNILQEFMEYMNLKESGALDLCLSPARRK</sequence>
<gene>
    <name evidence="3 4 5" type="primary">LOC106074129</name>
</gene>
<reference evidence="3 4" key="1">
    <citation type="submission" date="2025-04" db="UniProtKB">
        <authorList>
            <consortium name="RefSeq"/>
        </authorList>
    </citation>
    <scope>IDENTIFICATION</scope>
</reference>
<evidence type="ECO:0000313" key="5">
    <source>
        <dbReference type="RefSeq" id="XP_055899944.1"/>
    </source>
</evidence>
<dbReference type="Proteomes" id="UP001165740">
    <property type="component" value="Chromosome 10"/>
</dbReference>
<dbReference type="AlphaFoldDB" id="A0A9W3BKI6"/>
<dbReference type="RefSeq" id="XP_055899944.1">
    <property type="nucleotide sequence ID" value="XM_056043969.1"/>
</dbReference>
<protein>
    <submittedName>
        <fullName evidence="3 4">Uncharacterized protein LOC106074129</fullName>
    </submittedName>
</protein>
<dbReference type="GeneID" id="106074129"/>
<accession>A0A9W3BKI6</accession>
<evidence type="ECO:0000313" key="4">
    <source>
        <dbReference type="RefSeq" id="XP_055899943.1"/>
    </source>
</evidence>
<evidence type="ECO:0000313" key="3">
    <source>
        <dbReference type="RefSeq" id="XP_055899942.1"/>
    </source>
</evidence>
<dbReference type="RefSeq" id="XP_055899942.1">
    <property type="nucleotide sequence ID" value="XM_056043967.1"/>
</dbReference>
<feature type="chain" id="PRO_5044703065" evidence="1">
    <location>
        <begin position="23"/>
        <end position="195"/>
    </location>
</feature>
<evidence type="ECO:0000313" key="2">
    <source>
        <dbReference type="Proteomes" id="UP001165740"/>
    </source>
</evidence>
<organism evidence="2 5">
    <name type="scientific">Biomphalaria glabrata</name>
    <name type="common">Bloodfluke planorb</name>
    <name type="synonym">Freshwater snail</name>
    <dbReference type="NCBI Taxonomy" id="6526"/>
    <lineage>
        <taxon>Eukaryota</taxon>
        <taxon>Metazoa</taxon>
        <taxon>Spiralia</taxon>
        <taxon>Lophotrochozoa</taxon>
        <taxon>Mollusca</taxon>
        <taxon>Gastropoda</taxon>
        <taxon>Heterobranchia</taxon>
        <taxon>Euthyneura</taxon>
        <taxon>Panpulmonata</taxon>
        <taxon>Hygrophila</taxon>
        <taxon>Lymnaeoidea</taxon>
        <taxon>Planorbidae</taxon>
        <taxon>Biomphalaria</taxon>
    </lineage>
</organism>
<feature type="signal peptide" evidence="1">
    <location>
        <begin position="1"/>
        <end position="22"/>
    </location>
</feature>
<keyword evidence="2" id="KW-1185">Reference proteome</keyword>
<keyword evidence="1" id="KW-0732">Signal</keyword>
<dbReference type="OrthoDB" id="10639811at2759"/>
<proteinExistence type="predicted"/>
<name>A0A9W3BKI6_BIOGL</name>